<gene>
    <name evidence="5" type="ORF">ACFPOF_21710</name>
</gene>
<evidence type="ECO:0000256" key="2">
    <source>
        <dbReference type="ARBA" id="ARBA00023125"/>
    </source>
</evidence>
<comment type="caution">
    <text evidence="5">The sequence shown here is derived from an EMBL/GenBank/DDBJ whole genome shotgun (WGS) entry which is preliminary data.</text>
</comment>
<keyword evidence="1" id="KW-0805">Transcription regulation</keyword>
<dbReference type="Proteomes" id="UP001596113">
    <property type="component" value="Unassembled WGS sequence"/>
</dbReference>
<accession>A0ABW0HXV6</accession>
<dbReference type="SMART" id="SM00342">
    <property type="entry name" value="HTH_ARAC"/>
    <property type="match status" value="1"/>
</dbReference>
<keyword evidence="3" id="KW-0804">Transcription</keyword>
<dbReference type="SUPFAM" id="SSF46689">
    <property type="entry name" value="Homeodomain-like"/>
    <property type="match status" value="1"/>
</dbReference>
<feature type="domain" description="HTH araC/xylS-type" evidence="4">
    <location>
        <begin position="157"/>
        <end position="259"/>
    </location>
</feature>
<evidence type="ECO:0000313" key="6">
    <source>
        <dbReference type="Proteomes" id="UP001596113"/>
    </source>
</evidence>
<dbReference type="EMBL" id="JBHSMI010000029">
    <property type="protein sequence ID" value="MFC5405368.1"/>
    <property type="molecule type" value="Genomic_DNA"/>
</dbReference>
<dbReference type="InterPro" id="IPR046532">
    <property type="entry name" value="DUF6597"/>
</dbReference>
<sequence length="269" mass="30733">MRFQTYVPKPPLSSFVAYFWQFDGMNPPSARRLTLPDGSVDLVIELGQNRTHISDRSREKKRLEASVISGPQSEYFITDSGNERSMIGVHFKRGKVASFLGLPSIELQNTHASLTDLWGSLATDLRDELLYTVSSAERFRILEKYLLMKCSSSQPANAAVQFALASLEQPDQFHSIADIVDQVNMSAKTFIHLFKMEVGMTPKKYGRIVRFQSAVRWIRQPDPIDWADLAVKCNYYDQPHFIKEFQAFSGLSPMEYRNKKSLHPNHIPL</sequence>
<keyword evidence="2" id="KW-0238">DNA-binding</keyword>
<dbReference type="Gene3D" id="1.10.10.60">
    <property type="entry name" value="Homeodomain-like"/>
    <property type="match status" value="1"/>
</dbReference>
<evidence type="ECO:0000259" key="4">
    <source>
        <dbReference type="PROSITE" id="PS01124"/>
    </source>
</evidence>
<dbReference type="InterPro" id="IPR050204">
    <property type="entry name" value="AraC_XylS_family_regulators"/>
</dbReference>
<dbReference type="RefSeq" id="WP_378137102.1">
    <property type="nucleotide sequence ID" value="NZ_JBHSMI010000029.1"/>
</dbReference>
<dbReference type="PANTHER" id="PTHR46796:SF13">
    <property type="entry name" value="HTH-TYPE TRANSCRIPTIONAL ACTIVATOR RHAS"/>
    <property type="match status" value="1"/>
</dbReference>
<dbReference type="PROSITE" id="PS01124">
    <property type="entry name" value="HTH_ARAC_FAMILY_2"/>
    <property type="match status" value="1"/>
</dbReference>
<evidence type="ECO:0000256" key="3">
    <source>
        <dbReference type="ARBA" id="ARBA00023163"/>
    </source>
</evidence>
<keyword evidence="6" id="KW-1185">Reference proteome</keyword>
<dbReference type="Pfam" id="PF20240">
    <property type="entry name" value="DUF6597"/>
    <property type="match status" value="1"/>
</dbReference>
<dbReference type="InterPro" id="IPR009057">
    <property type="entry name" value="Homeodomain-like_sf"/>
</dbReference>
<reference evidence="6" key="1">
    <citation type="journal article" date="2019" name="Int. J. Syst. Evol. Microbiol.">
        <title>The Global Catalogue of Microorganisms (GCM) 10K type strain sequencing project: providing services to taxonomists for standard genome sequencing and annotation.</title>
        <authorList>
            <consortium name="The Broad Institute Genomics Platform"/>
            <consortium name="The Broad Institute Genome Sequencing Center for Infectious Disease"/>
            <person name="Wu L."/>
            <person name="Ma J."/>
        </authorList>
    </citation>
    <scope>NUCLEOTIDE SEQUENCE [LARGE SCALE GENOMIC DNA]</scope>
    <source>
        <strain evidence="6">CGMCC 1.18575</strain>
    </source>
</reference>
<name>A0ABW0HXV6_9BACL</name>
<evidence type="ECO:0000256" key="1">
    <source>
        <dbReference type="ARBA" id="ARBA00023015"/>
    </source>
</evidence>
<evidence type="ECO:0000313" key="5">
    <source>
        <dbReference type="EMBL" id="MFC5405368.1"/>
    </source>
</evidence>
<organism evidence="5 6">
    <name type="scientific">Cohnella soli</name>
    <dbReference type="NCBI Taxonomy" id="425005"/>
    <lineage>
        <taxon>Bacteria</taxon>
        <taxon>Bacillati</taxon>
        <taxon>Bacillota</taxon>
        <taxon>Bacilli</taxon>
        <taxon>Bacillales</taxon>
        <taxon>Paenibacillaceae</taxon>
        <taxon>Cohnella</taxon>
    </lineage>
</organism>
<protein>
    <submittedName>
        <fullName evidence="5">DUF6597 domain-containing transcriptional factor</fullName>
    </submittedName>
</protein>
<dbReference type="PANTHER" id="PTHR46796">
    <property type="entry name" value="HTH-TYPE TRANSCRIPTIONAL ACTIVATOR RHAS-RELATED"/>
    <property type="match status" value="1"/>
</dbReference>
<dbReference type="InterPro" id="IPR018060">
    <property type="entry name" value="HTH_AraC"/>
</dbReference>
<proteinExistence type="predicted"/>
<dbReference type="Pfam" id="PF12833">
    <property type="entry name" value="HTH_18"/>
    <property type="match status" value="1"/>
</dbReference>